<feature type="compositionally biased region" description="Polar residues" evidence="1">
    <location>
        <begin position="843"/>
        <end position="858"/>
    </location>
</feature>
<feature type="compositionally biased region" description="Polar residues" evidence="1">
    <location>
        <begin position="475"/>
        <end position="484"/>
    </location>
</feature>
<feature type="compositionally biased region" description="Polar residues" evidence="1">
    <location>
        <begin position="704"/>
        <end position="716"/>
    </location>
</feature>
<dbReference type="GO" id="GO:0032870">
    <property type="term" value="P:cellular response to hormone stimulus"/>
    <property type="evidence" value="ECO:0007669"/>
    <property type="project" value="TreeGrafter"/>
</dbReference>
<dbReference type="GO" id="GO:0003713">
    <property type="term" value="F:transcription coactivator activity"/>
    <property type="evidence" value="ECO:0007669"/>
    <property type="project" value="InterPro"/>
</dbReference>
<dbReference type="GO" id="GO:0045944">
    <property type="term" value="P:positive regulation of transcription by RNA polymerase II"/>
    <property type="evidence" value="ECO:0007669"/>
    <property type="project" value="TreeGrafter"/>
</dbReference>
<dbReference type="EnsemblMetazoa" id="XM_038021727.1">
    <property type="protein sequence ID" value="XP_037877655.1"/>
    <property type="gene ID" value="LOC101741527"/>
</dbReference>
<feature type="compositionally biased region" description="Pro residues" evidence="1">
    <location>
        <begin position="797"/>
        <end position="807"/>
    </location>
</feature>
<keyword evidence="4" id="KW-1185">Reference proteome</keyword>
<feature type="region of interest" description="Disordered" evidence="1">
    <location>
        <begin position="592"/>
        <end position="653"/>
    </location>
</feature>
<feature type="compositionally biased region" description="Low complexity" evidence="1">
    <location>
        <begin position="688"/>
        <end position="703"/>
    </location>
</feature>
<feature type="compositionally biased region" description="Basic residues" evidence="1">
    <location>
        <begin position="826"/>
        <end position="842"/>
    </location>
</feature>
<dbReference type="PANTHER" id="PTHR10684">
    <property type="entry name" value="NUCLEAR RECEPTOR COACTIVATOR"/>
    <property type="match status" value="1"/>
</dbReference>
<name>A0A8R2MAV2_BOMMO</name>
<sequence>MLPVVQSEPMLFNCGVHSVNGAATPSISLPPSLTPESDIGELVDIFFDVDVAVNDHSRIESCDLQLGDTWRGMQGKMSVTAPVKKIRKKSDNTQQTQINKCQNEKERRKLENETINQLEELLGTCLAEVKQPDKNGIVREATRQIQEVLKRRRECPSECPLRSPQCLSPVQAGEISSTQPQLPCTGLHYSEVTTLIEALKHYTNNLGWVLLEINSKGEIECVSDNIKEFILHDRTELYRKSIFSILHEKDHAKLRPLLRNIQSFNWDSADIDKFHFVKARLLVKNSNGTDCGVYVETVIHAAPVRGSSSEEAGSVMCVIRRCDDASAVLIPDDGGPPAITAKQSDHIVFRLDCNFNILSCDLSAVDSIVNSPVSLVGTRYLDLVDSVDRLRVAAHLLEAASAPAPPAVSEPFRLRVTPDHPWLRVSARSRLFRSQATSGEPDFIMSTHSVLCDEEIDMLESESPRPAVGGPLMPSVTNGESSMCESRYRSPVSPATNPFSINDFEFEPWASSLLGEMSNEDSKEPKDGSVEGPPSTPLTPRAPSTPGESAHVVQPPEEPNRLRTLLSKKPNSSSEANSNSNNRILKDLLKQEDEEATGSETSAPHTPHTPMTPHTPHTPGAALSPLHSAPSHARPQAHLQPHASHSAGQHSMQQLHHNNSDVLLKILNDKSDEDTEEGRRSASDSNRSMSQPSALLSQLLSSSNGPAGNGRSQDGSDNYLDRIAGVKRKFEDAKAMSGNMKRATPENQQVTSSAVSVASSTATSTAGSPATSGPGMSPLCKKNQILVSLLARQQPTPTTPLPLPNPSLRPYGPTNRPRAPPPPHPAQHHHHHAMQHHQRHHSTLSNILTGVNHRASNVNGGGGDGPTAECSSAQSHLQMVLQGGARYPPASAPAPLHYTNTTPHHTYNSQPPSSSSSLTQAVPGDGEVPSDLMLSDILDEFIESMPDSDRSASDVSMRQRQGMKEKTAIVNAIRQRLMHECETVTKNTNVTSPSALPPFSVQSPVCSMYPGGASPAAGGSRPHSIAEQRARLLQMQRSQQMLVSPEAADQPQQDLGSTINALVSATPPNVALTRTDYHHNLYQTSQIGSNYGTNKMTTTNQNPMLSRQLSVPGSGGYAHAAALHTPMSPQPYHRPPRPHLERADLSRHGQR</sequence>
<protein>
    <recommendedName>
        <fullName evidence="2">BHLH domain-containing protein</fullName>
    </recommendedName>
</protein>
<evidence type="ECO:0000313" key="4">
    <source>
        <dbReference type="Proteomes" id="UP000005204"/>
    </source>
</evidence>
<dbReference type="GO" id="GO:0005634">
    <property type="term" value="C:nucleus"/>
    <property type="evidence" value="ECO:0007669"/>
    <property type="project" value="InterPro"/>
</dbReference>
<reference evidence="4" key="1">
    <citation type="journal article" date="2008" name="Insect Biochem. Mol. Biol.">
        <title>The genome of a lepidopteran model insect, the silkworm Bombyx mori.</title>
        <authorList>
            <consortium name="International Silkworm Genome Consortium"/>
        </authorList>
    </citation>
    <scope>NUCLEOTIDE SEQUENCE [LARGE SCALE GENOMIC DNA]</scope>
    <source>
        <strain evidence="4">p50T</strain>
    </source>
</reference>
<dbReference type="GO" id="GO:0016922">
    <property type="term" value="F:nuclear receptor binding"/>
    <property type="evidence" value="ECO:0007669"/>
    <property type="project" value="TreeGrafter"/>
</dbReference>
<feature type="compositionally biased region" description="Low complexity" evidence="1">
    <location>
        <begin position="604"/>
        <end position="619"/>
    </location>
</feature>
<feature type="region of interest" description="Disordered" evidence="1">
    <location>
        <begin position="670"/>
        <end position="719"/>
    </location>
</feature>
<dbReference type="Pfam" id="PF14598">
    <property type="entry name" value="PAS_11"/>
    <property type="match status" value="1"/>
</dbReference>
<evidence type="ECO:0000259" key="2">
    <source>
        <dbReference type="PROSITE" id="PS50888"/>
    </source>
</evidence>
<feature type="region of interest" description="Disordered" evidence="1">
    <location>
        <begin position="1105"/>
        <end position="1151"/>
    </location>
</feature>
<dbReference type="PANTHER" id="PTHR10684:SF4">
    <property type="entry name" value="TAIMAN, ISOFORM G"/>
    <property type="match status" value="1"/>
</dbReference>
<dbReference type="Gene3D" id="3.30.450.20">
    <property type="entry name" value="PAS domain"/>
    <property type="match status" value="2"/>
</dbReference>
<dbReference type="Gene3D" id="4.10.280.10">
    <property type="entry name" value="Helix-loop-helix DNA-binding domain"/>
    <property type="match status" value="1"/>
</dbReference>
<feature type="region of interest" description="Disordered" evidence="1">
    <location>
        <begin position="795"/>
        <end position="927"/>
    </location>
</feature>
<dbReference type="InterPro" id="IPR017426">
    <property type="entry name" value="Nuclear_rcpt_coactivator"/>
</dbReference>
<dbReference type="GO" id="GO:0046983">
    <property type="term" value="F:protein dimerization activity"/>
    <property type="evidence" value="ECO:0007669"/>
    <property type="project" value="InterPro"/>
</dbReference>
<reference evidence="3" key="2">
    <citation type="submission" date="2022-06" db="UniProtKB">
        <authorList>
            <consortium name="EnsemblMetazoa"/>
        </authorList>
    </citation>
    <scope>IDENTIFICATION</scope>
    <source>
        <strain evidence="3">p50T (Dazao)</strain>
    </source>
</reference>
<proteinExistence type="predicted"/>
<feature type="region of interest" description="Disordered" evidence="1">
    <location>
        <begin position="734"/>
        <end position="778"/>
    </location>
</feature>
<feature type="region of interest" description="Disordered" evidence="1">
    <location>
        <begin position="517"/>
        <end position="559"/>
    </location>
</feature>
<organism evidence="3 4">
    <name type="scientific">Bombyx mori</name>
    <name type="common">Silk moth</name>
    <dbReference type="NCBI Taxonomy" id="7091"/>
    <lineage>
        <taxon>Eukaryota</taxon>
        <taxon>Metazoa</taxon>
        <taxon>Ecdysozoa</taxon>
        <taxon>Arthropoda</taxon>
        <taxon>Hexapoda</taxon>
        <taxon>Insecta</taxon>
        <taxon>Pterygota</taxon>
        <taxon>Neoptera</taxon>
        <taxon>Endopterygota</taxon>
        <taxon>Lepidoptera</taxon>
        <taxon>Glossata</taxon>
        <taxon>Ditrysia</taxon>
        <taxon>Bombycoidea</taxon>
        <taxon>Bombycidae</taxon>
        <taxon>Bombycinae</taxon>
        <taxon>Bombyx</taxon>
    </lineage>
</organism>
<dbReference type="PROSITE" id="PS50888">
    <property type="entry name" value="BHLH"/>
    <property type="match status" value="1"/>
</dbReference>
<dbReference type="AlphaFoldDB" id="A0A8R2MAV2"/>
<evidence type="ECO:0000256" key="1">
    <source>
        <dbReference type="SAM" id="MobiDB-lite"/>
    </source>
</evidence>
<feature type="compositionally biased region" description="Low complexity" evidence="1">
    <location>
        <begin position="750"/>
        <end position="775"/>
    </location>
</feature>
<dbReference type="InterPro" id="IPR036638">
    <property type="entry name" value="HLH_DNA-bd_sf"/>
</dbReference>
<accession>A0A8R2MAV2</accession>
<feature type="domain" description="BHLH" evidence="2">
    <location>
        <begin position="95"/>
        <end position="148"/>
    </location>
</feature>
<feature type="compositionally biased region" description="Basic and acidic residues" evidence="1">
    <location>
        <begin position="1138"/>
        <end position="1151"/>
    </location>
</feature>
<dbReference type="Proteomes" id="UP000005204">
    <property type="component" value="Unassembled WGS sequence"/>
</dbReference>
<evidence type="ECO:0000313" key="3">
    <source>
        <dbReference type="EnsemblMetazoa" id="XP_037877655.1"/>
    </source>
</evidence>
<feature type="compositionally biased region" description="Basic and acidic residues" evidence="1">
    <location>
        <begin position="520"/>
        <end position="529"/>
    </location>
</feature>
<gene>
    <name evidence="3" type="primary">101741527</name>
</gene>
<feature type="region of interest" description="Disordered" evidence="1">
    <location>
        <begin position="462"/>
        <end position="500"/>
    </location>
</feature>
<feature type="compositionally biased region" description="Low complexity" evidence="1">
    <location>
        <begin position="897"/>
        <end position="917"/>
    </location>
</feature>
<dbReference type="InterPro" id="IPR011598">
    <property type="entry name" value="bHLH_dom"/>
</dbReference>